<proteinExistence type="predicted"/>
<dbReference type="AlphaFoldDB" id="A0A4C1TID8"/>
<comment type="caution">
    <text evidence="2">The sequence shown here is derived from an EMBL/GenBank/DDBJ whole genome shotgun (WGS) entry which is preliminary data.</text>
</comment>
<evidence type="ECO:0000313" key="2">
    <source>
        <dbReference type="EMBL" id="GBP13350.1"/>
    </source>
</evidence>
<accession>A0A4C1TID8</accession>
<sequence>MRTTRNIPSIGIPKRRDPGHGAGPHYRPDRFPGSPGAPRWNFIVVERNDTGPQKAVGVAAGARGPPRHLANDRVHVEISLHS</sequence>
<gene>
    <name evidence="2" type="ORF">EVAR_8259_1</name>
</gene>
<feature type="region of interest" description="Disordered" evidence="1">
    <location>
        <begin position="1"/>
        <end position="38"/>
    </location>
</feature>
<evidence type="ECO:0000313" key="3">
    <source>
        <dbReference type="Proteomes" id="UP000299102"/>
    </source>
</evidence>
<dbReference type="EMBL" id="BGZK01000056">
    <property type="protein sequence ID" value="GBP13350.1"/>
    <property type="molecule type" value="Genomic_DNA"/>
</dbReference>
<evidence type="ECO:0000256" key="1">
    <source>
        <dbReference type="SAM" id="MobiDB-lite"/>
    </source>
</evidence>
<keyword evidence="3" id="KW-1185">Reference proteome</keyword>
<protein>
    <submittedName>
        <fullName evidence="2">Uncharacterized protein</fullName>
    </submittedName>
</protein>
<dbReference type="Proteomes" id="UP000299102">
    <property type="component" value="Unassembled WGS sequence"/>
</dbReference>
<organism evidence="2 3">
    <name type="scientific">Eumeta variegata</name>
    <name type="common">Bagworm moth</name>
    <name type="synonym">Eumeta japonica</name>
    <dbReference type="NCBI Taxonomy" id="151549"/>
    <lineage>
        <taxon>Eukaryota</taxon>
        <taxon>Metazoa</taxon>
        <taxon>Ecdysozoa</taxon>
        <taxon>Arthropoda</taxon>
        <taxon>Hexapoda</taxon>
        <taxon>Insecta</taxon>
        <taxon>Pterygota</taxon>
        <taxon>Neoptera</taxon>
        <taxon>Endopterygota</taxon>
        <taxon>Lepidoptera</taxon>
        <taxon>Glossata</taxon>
        <taxon>Ditrysia</taxon>
        <taxon>Tineoidea</taxon>
        <taxon>Psychidae</taxon>
        <taxon>Oiketicinae</taxon>
        <taxon>Eumeta</taxon>
    </lineage>
</organism>
<name>A0A4C1TID8_EUMVA</name>
<reference evidence="2 3" key="1">
    <citation type="journal article" date="2019" name="Commun. Biol.">
        <title>The bagworm genome reveals a unique fibroin gene that provides high tensile strength.</title>
        <authorList>
            <person name="Kono N."/>
            <person name="Nakamura H."/>
            <person name="Ohtoshi R."/>
            <person name="Tomita M."/>
            <person name="Numata K."/>
            <person name="Arakawa K."/>
        </authorList>
    </citation>
    <scope>NUCLEOTIDE SEQUENCE [LARGE SCALE GENOMIC DNA]</scope>
</reference>